<evidence type="ECO:0000256" key="4">
    <source>
        <dbReference type="ARBA" id="ARBA00023027"/>
    </source>
</evidence>
<dbReference type="SUPFAM" id="SSF53790">
    <property type="entry name" value="Tetrapyrrole methylase"/>
    <property type="match status" value="1"/>
</dbReference>
<protein>
    <recommendedName>
        <fullName evidence="2">precorrin-2 dehydrogenase</fullName>
        <ecNumber evidence="2">1.3.1.76</ecNumber>
    </recommendedName>
</protein>
<evidence type="ECO:0000259" key="8">
    <source>
        <dbReference type="Pfam" id="PF14824"/>
    </source>
</evidence>
<dbReference type="RefSeq" id="WP_011080543.1">
    <property type="nucleotide sequence ID" value="NZ_CBCSKP010000004.1"/>
</dbReference>
<dbReference type="AlphaFoldDB" id="A0A2S3QX35"/>
<evidence type="ECO:0000256" key="3">
    <source>
        <dbReference type="ARBA" id="ARBA00023002"/>
    </source>
</evidence>
<dbReference type="PANTHER" id="PTHR35330:SF1">
    <property type="entry name" value="SIROHEME BIOSYNTHESIS PROTEIN MET8"/>
    <property type="match status" value="1"/>
</dbReference>
<dbReference type="GO" id="GO:0019354">
    <property type="term" value="P:siroheme biosynthetic process"/>
    <property type="evidence" value="ECO:0007669"/>
    <property type="project" value="UniProtKB-UniPathway"/>
</dbReference>
<dbReference type="InterPro" id="IPR035996">
    <property type="entry name" value="4pyrrol_Methylase_sf"/>
</dbReference>
<accession>A0A2S3QX35</accession>
<dbReference type="PANTHER" id="PTHR35330">
    <property type="entry name" value="SIROHEME BIOSYNTHESIS PROTEIN MET8"/>
    <property type="match status" value="1"/>
</dbReference>
<evidence type="ECO:0000256" key="5">
    <source>
        <dbReference type="ARBA" id="ARBA00023244"/>
    </source>
</evidence>
<keyword evidence="5" id="KW-0627">Porphyrin biosynthesis</keyword>
<comment type="caution">
    <text evidence="9">The sequence shown here is derived from an EMBL/GenBank/DDBJ whole genome shotgun (WGS) entry which is preliminary data.</text>
</comment>
<dbReference type="InterPro" id="IPR006367">
    <property type="entry name" value="Sirohaem_synthase_N"/>
</dbReference>
<dbReference type="EMBL" id="PDGH01000142">
    <property type="protein sequence ID" value="POB42729.1"/>
    <property type="molecule type" value="Genomic_DNA"/>
</dbReference>
<reference evidence="9 10" key="1">
    <citation type="journal article" date="2018" name="Front. Microbiol.">
        <title>Phylogeny of Vibrio vulnificus from the Analysis of the Core-Genome: Implications for Intra-Species Taxonomy.</title>
        <authorList>
            <person name="Roig F.J."/>
            <person name="Gonzalez-Candelas F."/>
            <person name="Sanjuan E."/>
            <person name="Fouz B."/>
            <person name="Feil E.J."/>
            <person name="Llorens C."/>
            <person name="Baker-Austin C."/>
            <person name="Oliver J.D."/>
            <person name="Danin-Poleg Y."/>
            <person name="Gibas C.J."/>
            <person name="Kashi Y."/>
            <person name="Gulig P.A."/>
            <person name="Morrison S.S."/>
            <person name="Amaro C."/>
        </authorList>
    </citation>
    <scope>NUCLEOTIDE SEQUENCE [LARGE SCALE GENOMIC DNA]</scope>
    <source>
        <strain evidence="9 10">CECT4608</strain>
    </source>
</reference>
<dbReference type="Proteomes" id="UP000237466">
    <property type="component" value="Unassembled WGS sequence"/>
</dbReference>
<dbReference type="SUPFAM" id="SSF51735">
    <property type="entry name" value="NAD(P)-binding Rossmann-fold domains"/>
    <property type="match status" value="1"/>
</dbReference>
<dbReference type="UniPathway" id="UPA00262">
    <property type="reaction ID" value="UER00222"/>
</dbReference>
<evidence type="ECO:0000313" key="9">
    <source>
        <dbReference type="EMBL" id="POB42729.1"/>
    </source>
</evidence>
<name>A0A2S3QX35_VIBVL</name>
<gene>
    <name evidence="9" type="ORF">CRN52_21550</name>
</gene>
<sequence>MRYFPLFMDLENKPVLVVGGGEVASRKIEALLNVGAKVTIVSPTLVDELHRWVEENRCYWVKNFYSSELMDGAYVQVWATTNNPSLNHQVYRDAKQRNLLVNVVDDKPYCDFITPSMISRGRVQIAISSGGASPVLIRNLRESLEAVLPQNLSLLAEFAESKRVAVKERFPTVEERRMFWELFFDLPEVKSSQNHRELETLFAQAIKGELQRTAQCTWIGCTEDVELLPIKALRYMQKAELVLAPEQIHPAFLEMVRRDAQRLSYETPAQLSEKIQQAKLEPIKICVLFAKNSQEFSFLQQGDLII</sequence>
<dbReference type="SUPFAM" id="SSF75615">
    <property type="entry name" value="Siroheme synthase middle domains-like"/>
    <property type="match status" value="1"/>
</dbReference>
<dbReference type="InterPro" id="IPR037115">
    <property type="entry name" value="Sirohaem_synt_dimer_dom_sf"/>
</dbReference>
<dbReference type="GO" id="GO:0043115">
    <property type="term" value="F:precorrin-2 dehydrogenase activity"/>
    <property type="evidence" value="ECO:0007669"/>
    <property type="project" value="UniProtKB-EC"/>
</dbReference>
<comment type="pathway">
    <text evidence="1">Porphyrin-containing compound metabolism; siroheme biosynthesis; sirohydrochlorin from precorrin-2: step 1/1.</text>
</comment>
<evidence type="ECO:0000256" key="1">
    <source>
        <dbReference type="ARBA" id="ARBA00005010"/>
    </source>
</evidence>
<proteinExistence type="predicted"/>
<dbReference type="InterPro" id="IPR028281">
    <property type="entry name" value="Sirohaem_synthase_central"/>
</dbReference>
<dbReference type="InterPro" id="IPR036291">
    <property type="entry name" value="NAD(P)-bd_dom_sf"/>
</dbReference>
<feature type="domain" description="Sirohaem synthase dimerisation" evidence="7">
    <location>
        <begin position="152"/>
        <end position="206"/>
    </location>
</feature>
<dbReference type="InterPro" id="IPR014777">
    <property type="entry name" value="4pyrrole_Mease_sub1"/>
</dbReference>
<evidence type="ECO:0000313" key="10">
    <source>
        <dbReference type="Proteomes" id="UP000237466"/>
    </source>
</evidence>
<keyword evidence="4" id="KW-0520">NAD</keyword>
<dbReference type="Gene3D" id="3.40.1010.10">
    <property type="entry name" value="Cobalt-precorrin-4 Transmethylase, Domain 1"/>
    <property type="match status" value="1"/>
</dbReference>
<evidence type="ECO:0000259" key="7">
    <source>
        <dbReference type="Pfam" id="PF10414"/>
    </source>
</evidence>
<dbReference type="Gene3D" id="3.40.50.720">
    <property type="entry name" value="NAD(P)-binding Rossmann-like Domain"/>
    <property type="match status" value="1"/>
</dbReference>
<dbReference type="InterPro" id="IPR028161">
    <property type="entry name" value="Met8-like"/>
</dbReference>
<dbReference type="Gene3D" id="3.30.160.110">
    <property type="entry name" value="Siroheme synthase, domain 2"/>
    <property type="match status" value="1"/>
</dbReference>
<dbReference type="NCBIfam" id="TIGR01470">
    <property type="entry name" value="cysG_Nterm"/>
    <property type="match status" value="1"/>
</dbReference>
<dbReference type="Pfam" id="PF10414">
    <property type="entry name" value="CysG_dimeriser"/>
    <property type="match status" value="1"/>
</dbReference>
<dbReference type="EC" id="1.3.1.76" evidence="2"/>
<dbReference type="Pfam" id="PF13241">
    <property type="entry name" value="NAD_binding_7"/>
    <property type="match status" value="1"/>
</dbReference>
<dbReference type="Gene3D" id="1.10.8.210">
    <property type="entry name" value="Sirohaem synthase, dimerisation domain"/>
    <property type="match status" value="1"/>
</dbReference>
<dbReference type="Pfam" id="PF14824">
    <property type="entry name" value="Sirohm_synth_M"/>
    <property type="match status" value="1"/>
</dbReference>
<dbReference type="InterPro" id="IPR019478">
    <property type="entry name" value="Sirohaem_synthase_dimer_dom"/>
</dbReference>
<organism evidence="9 10">
    <name type="scientific">Vibrio vulnificus</name>
    <dbReference type="NCBI Taxonomy" id="672"/>
    <lineage>
        <taxon>Bacteria</taxon>
        <taxon>Pseudomonadati</taxon>
        <taxon>Pseudomonadota</taxon>
        <taxon>Gammaproteobacteria</taxon>
        <taxon>Vibrionales</taxon>
        <taxon>Vibrionaceae</taxon>
        <taxon>Vibrio</taxon>
    </lineage>
</organism>
<comment type="catalytic activity">
    <reaction evidence="6">
        <text>precorrin-2 + NAD(+) = sirohydrochlorin + NADH + 2 H(+)</text>
        <dbReference type="Rhea" id="RHEA:15613"/>
        <dbReference type="ChEBI" id="CHEBI:15378"/>
        <dbReference type="ChEBI" id="CHEBI:57540"/>
        <dbReference type="ChEBI" id="CHEBI:57945"/>
        <dbReference type="ChEBI" id="CHEBI:58351"/>
        <dbReference type="ChEBI" id="CHEBI:58827"/>
        <dbReference type="EC" id="1.3.1.76"/>
    </reaction>
</comment>
<keyword evidence="3" id="KW-0560">Oxidoreductase</keyword>
<evidence type="ECO:0000256" key="6">
    <source>
        <dbReference type="ARBA" id="ARBA00047561"/>
    </source>
</evidence>
<feature type="domain" description="Siroheme synthase central" evidence="8">
    <location>
        <begin position="120"/>
        <end position="146"/>
    </location>
</feature>
<evidence type="ECO:0000256" key="2">
    <source>
        <dbReference type="ARBA" id="ARBA00012400"/>
    </source>
</evidence>
<dbReference type="GO" id="GO:0008168">
    <property type="term" value="F:methyltransferase activity"/>
    <property type="evidence" value="ECO:0007669"/>
    <property type="project" value="InterPro"/>
</dbReference>
<dbReference type="GO" id="GO:0004325">
    <property type="term" value="F:ferrochelatase activity"/>
    <property type="evidence" value="ECO:0007669"/>
    <property type="project" value="InterPro"/>
</dbReference>